<evidence type="ECO:0000256" key="1">
    <source>
        <dbReference type="SAM" id="MobiDB-lite"/>
    </source>
</evidence>
<feature type="region of interest" description="Disordered" evidence="1">
    <location>
        <begin position="170"/>
        <end position="285"/>
    </location>
</feature>
<dbReference type="EMBL" id="OC862115">
    <property type="protein sequence ID" value="CAD7629953.1"/>
    <property type="molecule type" value="Genomic_DNA"/>
</dbReference>
<accession>A0A7R9KX61</accession>
<evidence type="ECO:0000313" key="2">
    <source>
        <dbReference type="EMBL" id="CAD7629953.1"/>
    </source>
</evidence>
<organism evidence="2">
    <name type="scientific">Medioppia subpectinata</name>
    <dbReference type="NCBI Taxonomy" id="1979941"/>
    <lineage>
        <taxon>Eukaryota</taxon>
        <taxon>Metazoa</taxon>
        <taxon>Ecdysozoa</taxon>
        <taxon>Arthropoda</taxon>
        <taxon>Chelicerata</taxon>
        <taxon>Arachnida</taxon>
        <taxon>Acari</taxon>
        <taxon>Acariformes</taxon>
        <taxon>Sarcoptiformes</taxon>
        <taxon>Oribatida</taxon>
        <taxon>Brachypylina</taxon>
        <taxon>Oppioidea</taxon>
        <taxon>Oppiidae</taxon>
        <taxon>Medioppia</taxon>
    </lineage>
</organism>
<feature type="compositionally biased region" description="Polar residues" evidence="1">
    <location>
        <begin position="208"/>
        <end position="219"/>
    </location>
</feature>
<feature type="region of interest" description="Disordered" evidence="1">
    <location>
        <begin position="317"/>
        <end position="339"/>
    </location>
</feature>
<dbReference type="OrthoDB" id="5585231at2759"/>
<dbReference type="EMBL" id="CAJPIZ010007540">
    <property type="protein sequence ID" value="CAG2110383.1"/>
    <property type="molecule type" value="Genomic_DNA"/>
</dbReference>
<name>A0A7R9KX61_9ACAR</name>
<proteinExistence type="predicted"/>
<feature type="compositionally biased region" description="Polar residues" evidence="1">
    <location>
        <begin position="19"/>
        <end position="37"/>
    </location>
</feature>
<sequence>MNNSISARTKSLREKFSRNRSYSELSFKDSSASSTPTGEAPPFRYSTRQLSRSHVPMLPEQGRQNSADAIRVTSIPGEQISNSYNILPEEAYCSALDINSGDDGPRFPWQCDAAIQCDLVSAPTLPKPNKSASHSSHTYHNINASLAADQHSGGHKGSGIRFWKSSSILGANNTDDNKKPSVAPPKKRDHKSVLQRAASFDSRGYSRLVQTSTPNSPTFSGGGSQTRLYVPHHIQTLTPSHESSKPGSLEGTPPSLRKERRQSVGTNSAPNSRSGTPTQTPLYNPFNFYQTGITGPFSQPPSRKISSEKRRLCFVRKQANSAPDSFENDSRPQSPEKYEKPSVEVFTFDAMHRLLDISLRATSDSKDMLTKPLLLNIPTAGGKCF</sequence>
<feature type="region of interest" description="Disordered" evidence="1">
    <location>
        <begin position="1"/>
        <end position="45"/>
    </location>
</feature>
<protein>
    <submittedName>
        <fullName evidence="2">Uncharacterized protein</fullName>
    </submittedName>
</protein>
<reference evidence="2" key="1">
    <citation type="submission" date="2020-11" db="EMBL/GenBank/DDBJ databases">
        <authorList>
            <person name="Tran Van P."/>
        </authorList>
    </citation>
    <scope>NUCLEOTIDE SEQUENCE</scope>
</reference>
<keyword evidence="3" id="KW-1185">Reference proteome</keyword>
<dbReference type="Proteomes" id="UP000759131">
    <property type="component" value="Unassembled WGS sequence"/>
</dbReference>
<feature type="compositionally biased region" description="Basic and acidic residues" evidence="1">
    <location>
        <begin position="328"/>
        <end position="339"/>
    </location>
</feature>
<evidence type="ECO:0000313" key="3">
    <source>
        <dbReference type="Proteomes" id="UP000759131"/>
    </source>
</evidence>
<gene>
    <name evidence="2" type="ORF">OSB1V03_LOCUS10367</name>
</gene>
<dbReference type="AlphaFoldDB" id="A0A7R9KX61"/>
<feature type="compositionally biased region" description="Polar residues" evidence="1">
    <location>
        <begin position="263"/>
        <end position="285"/>
    </location>
</feature>
<feature type="non-terminal residue" evidence="2">
    <location>
        <position position="1"/>
    </location>
</feature>